<keyword evidence="7" id="KW-0812">Transmembrane</keyword>
<dbReference type="GO" id="GO:0017059">
    <property type="term" value="C:serine palmitoyltransferase complex"/>
    <property type="evidence" value="ECO:0007669"/>
    <property type="project" value="TreeGrafter"/>
</dbReference>
<dbReference type="Proteomes" id="UP000046393">
    <property type="component" value="Unplaced"/>
</dbReference>
<dbReference type="InterPro" id="IPR001917">
    <property type="entry name" value="Aminotrans_II_pyridoxalP_BS"/>
</dbReference>
<evidence type="ECO:0000256" key="4">
    <source>
        <dbReference type="ARBA" id="ARBA00022898"/>
    </source>
</evidence>
<dbReference type="InterPro" id="IPR004839">
    <property type="entry name" value="Aminotransferase_I/II_large"/>
</dbReference>
<dbReference type="AlphaFoldDB" id="A0A0N5AXN8"/>
<dbReference type="InterPro" id="IPR015422">
    <property type="entry name" value="PyrdxlP-dep_Trfase_small"/>
</dbReference>
<dbReference type="Gene3D" id="3.40.640.10">
    <property type="entry name" value="Type I PLP-dependent aspartate aminotransferase-like (Major domain)"/>
    <property type="match status" value="1"/>
</dbReference>
<dbReference type="CDD" id="cd06454">
    <property type="entry name" value="KBL_like"/>
    <property type="match status" value="1"/>
</dbReference>
<evidence type="ECO:0000313" key="10">
    <source>
        <dbReference type="WBParaSite" id="SMUV_0000971701-mRNA-1"/>
    </source>
</evidence>
<keyword evidence="5" id="KW-0012">Acyltransferase</keyword>
<dbReference type="InterPro" id="IPR015424">
    <property type="entry name" value="PyrdxlP-dep_Trfase"/>
</dbReference>
<evidence type="ECO:0000256" key="1">
    <source>
        <dbReference type="ARBA" id="ARBA00001933"/>
    </source>
</evidence>
<dbReference type="PROSITE" id="PS00599">
    <property type="entry name" value="AA_TRANSFER_CLASS_2"/>
    <property type="match status" value="1"/>
</dbReference>
<dbReference type="GO" id="GO:0046512">
    <property type="term" value="P:sphingosine biosynthetic process"/>
    <property type="evidence" value="ECO:0007669"/>
    <property type="project" value="TreeGrafter"/>
</dbReference>
<feature type="domain" description="Aminotransferase class I/classII large" evidence="8">
    <location>
        <begin position="87"/>
        <end position="441"/>
    </location>
</feature>
<evidence type="ECO:0000313" key="9">
    <source>
        <dbReference type="Proteomes" id="UP000046393"/>
    </source>
</evidence>
<dbReference type="GO" id="GO:0030170">
    <property type="term" value="F:pyridoxal phosphate binding"/>
    <property type="evidence" value="ECO:0007669"/>
    <property type="project" value="InterPro"/>
</dbReference>
<evidence type="ECO:0000259" key="8">
    <source>
        <dbReference type="Pfam" id="PF00155"/>
    </source>
</evidence>
<dbReference type="PANTHER" id="PTHR13693">
    <property type="entry name" value="CLASS II AMINOTRANSFERASE/8-AMINO-7-OXONONANOATE SYNTHASE"/>
    <property type="match status" value="1"/>
</dbReference>
<dbReference type="GO" id="GO:0046513">
    <property type="term" value="P:ceramide biosynthetic process"/>
    <property type="evidence" value="ECO:0007669"/>
    <property type="project" value="TreeGrafter"/>
</dbReference>
<comment type="cofactor">
    <cofactor evidence="1 6">
        <name>pyridoxal 5'-phosphate</name>
        <dbReference type="ChEBI" id="CHEBI:597326"/>
    </cofactor>
</comment>
<dbReference type="PANTHER" id="PTHR13693:SF54">
    <property type="entry name" value="SERINE PALMITOYLTRANSFERASE 3"/>
    <property type="match status" value="1"/>
</dbReference>
<organism evidence="9 10">
    <name type="scientific">Syphacia muris</name>
    <dbReference type="NCBI Taxonomy" id="451379"/>
    <lineage>
        <taxon>Eukaryota</taxon>
        <taxon>Metazoa</taxon>
        <taxon>Ecdysozoa</taxon>
        <taxon>Nematoda</taxon>
        <taxon>Chromadorea</taxon>
        <taxon>Rhabditida</taxon>
        <taxon>Spirurina</taxon>
        <taxon>Oxyuridomorpha</taxon>
        <taxon>Oxyuroidea</taxon>
        <taxon>Oxyuridae</taxon>
        <taxon>Syphacia</taxon>
    </lineage>
</organism>
<proteinExistence type="inferred from homology"/>
<dbReference type="GO" id="GO:0016020">
    <property type="term" value="C:membrane"/>
    <property type="evidence" value="ECO:0007669"/>
    <property type="project" value="GOC"/>
</dbReference>
<dbReference type="InterPro" id="IPR015421">
    <property type="entry name" value="PyrdxlP-dep_Trfase_major"/>
</dbReference>
<evidence type="ECO:0000256" key="3">
    <source>
        <dbReference type="ARBA" id="ARBA00022679"/>
    </source>
</evidence>
<comment type="similarity">
    <text evidence="2 6">Belongs to the class-II pyridoxal-phosphate-dependent aminotransferase family.</text>
</comment>
<feature type="transmembrane region" description="Helical" evidence="7">
    <location>
        <begin position="12"/>
        <end position="33"/>
    </location>
</feature>
<evidence type="ECO:0000256" key="7">
    <source>
        <dbReference type="SAM" id="Phobius"/>
    </source>
</evidence>
<accession>A0A0N5AXN8</accession>
<dbReference type="InterPro" id="IPR050087">
    <property type="entry name" value="AON_synthase_class-II"/>
</dbReference>
<keyword evidence="7" id="KW-0472">Membrane</keyword>
<dbReference type="STRING" id="451379.A0A0N5AXN8"/>
<evidence type="ECO:0000256" key="6">
    <source>
        <dbReference type="RuleBase" id="RU003693"/>
    </source>
</evidence>
<keyword evidence="7" id="KW-1133">Transmembrane helix</keyword>
<reference evidence="10" key="1">
    <citation type="submission" date="2017-02" db="UniProtKB">
        <authorList>
            <consortium name="WormBaseParasite"/>
        </authorList>
    </citation>
    <scope>IDENTIFICATION</scope>
</reference>
<dbReference type="Pfam" id="PF00155">
    <property type="entry name" value="Aminotran_1_2"/>
    <property type="match status" value="1"/>
</dbReference>
<keyword evidence="9" id="KW-1185">Reference proteome</keyword>
<keyword evidence="4 6" id="KW-0663">Pyridoxal phosphate</keyword>
<dbReference type="WBParaSite" id="SMUV_0000971701-mRNA-1">
    <property type="protein sequence ID" value="SMUV_0000971701-mRNA-1"/>
    <property type="gene ID" value="SMUV_0000971701"/>
</dbReference>
<sequence length="466" mass="51635">MAVCKIIKIRYFLFYSLFLFELNALIFFDFVPLHNNFGALYVNNFYRIASDVVNRPLAGVPGTVMRLRDRVTNDYGWTLEYTGKESDVINMGSYNYLGFSRNHGSCAEEAAEYIEKYGVGMCGTRLEFGNHKIHRILDERIAKYLGTEDAICFPMGFGTNSMNIPAFVGKGCLILSDELNHASLALGSKLSGALVRVFKHNDAKDMERKLVRALSEGQPKTGEPFKKILIIIEGIYSMEGTIVNLPEFIAVKKRYKAYLFLDEAHSVGALGSTGRGVVEYWNCDPNDVDIMMGTLTKSFASAGGYIAGRKSTINYLRAYSQGACYGATMSPPVVAQVTAVMSGEDGSTIGKEKTLKLLRNTRYLRRRLKQLGFLVYGHEDSPVVPIMTFFVTKVVCFGRETLKHGLGVVSVGYPATPLTKSRARLCVSAEHTKEQLDAALEVMDKVGDFTGTKYGTVDRSNSSVVY</sequence>
<dbReference type="SUPFAM" id="SSF53383">
    <property type="entry name" value="PLP-dependent transferases"/>
    <property type="match status" value="1"/>
</dbReference>
<dbReference type="GO" id="GO:0004758">
    <property type="term" value="F:serine C-palmitoyltransferase activity"/>
    <property type="evidence" value="ECO:0007669"/>
    <property type="project" value="TreeGrafter"/>
</dbReference>
<evidence type="ECO:0000256" key="5">
    <source>
        <dbReference type="ARBA" id="ARBA00023315"/>
    </source>
</evidence>
<dbReference type="Gene3D" id="3.90.1150.10">
    <property type="entry name" value="Aspartate Aminotransferase, domain 1"/>
    <property type="match status" value="1"/>
</dbReference>
<evidence type="ECO:0000256" key="2">
    <source>
        <dbReference type="ARBA" id="ARBA00008392"/>
    </source>
</evidence>
<protein>
    <submittedName>
        <fullName evidence="10">Aminotran_1_2 domain-containing protein</fullName>
    </submittedName>
</protein>
<keyword evidence="3" id="KW-0808">Transferase</keyword>
<name>A0A0N5AXN8_9BILA</name>